<sequence>MKKNCKKIKAKLRNADLARERQADRIIQEKKEKIEKKRSKEAEKKKQQDRMIFDEVENEGNQRGRKRVRRAPTQMDEKDD</sequence>
<evidence type="ECO:0000313" key="3">
    <source>
        <dbReference type="Proteomes" id="UP000007797"/>
    </source>
</evidence>
<protein>
    <submittedName>
        <fullName evidence="2">Uncharacterized protein</fullName>
    </submittedName>
</protein>
<dbReference type="GeneID" id="14871790"/>
<evidence type="ECO:0000256" key="1">
    <source>
        <dbReference type="SAM" id="MobiDB-lite"/>
    </source>
</evidence>
<name>F4PXZ3_CACFS</name>
<dbReference type="EMBL" id="GL883014">
    <property type="protein sequence ID" value="EGG19653.1"/>
    <property type="molecule type" value="Genomic_DNA"/>
</dbReference>
<keyword evidence="3" id="KW-1185">Reference proteome</keyword>
<gene>
    <name evidence="2" type="ORF">DFA_00231</name>
</gene>
<evidence type="ECO:0000313" key="2">
    <source>
        <dbReference type="EMBL" id="EGG19653.1"/>
    </source>
</evidence>
<accession>F4PXZ3</accession>
<dbReference type="OMA" id="KIRREVM"/>
<proteinExistence type="predicted"/>
<dbReference type="AlphaFoldDB" id="F4PXZ3"/>
<feature type="region of interest" description="Disordered" evidence="1">
    <location>
        <begin position="29"/>
        <end position="80"/>
    </location>
</feature>
<feature type="compositionally biased region" description="Basic and acidic residues" evidence="1">
    <location>
        <begin position="29"/>
        <end position="53"/>
    </location>
</feature>
<dbReference type="RefSeq" id="XP_004357947.1">
    <property type="nucleotide sequence ID" value="XM_004357890.1"/>
</dbReference>
<reference evidence="3" key="1">
    <citation type="journal article" date="2011" name="Genome Res.">
        <title>Phylogeny-wide analysis of social amoeba genomes highlights ancient origins for complex intercellular communication.</title>
        <authorList>
            <person name="Heidel A.J."/>
            <person name="Lawal H.M."/>
            <person name="Felder M."/>
            <person name="Schilde C."/>
            <person name="Helps N.R."/>
            <person name="Tunggal B."/>
            <person name="Rivero F."/>
            <person name="John U."/>
            <person name="Schleicher M."/>
            <person name="Eichinger L."/>
            <person name="Platzer M."/>
            <person name="Noegel A.A."/>
            <person name="Schaap P."/>
            <person name="Gloeckner G."/>
        </authorList>
    </citation>
    <scope>NUCLEOTIDE SEQUENCE [LARGE SCALE GENOMIC DNA]</scope>
    <source>
        <strain evidence="3">SH3</strain>
    </source>
</reference>
<dbReference type="KEGG" id="dfa:DFA_00231"/>
<organism evidence="2 3">
    <name type="scientific">Cavenderia fasciculata</name>
    <name type="common">Slime mold</name>
    <name type="synonym">Dictyostelium fasciculatum</name>
    <dbReference type="NCBI Taxonomy" id="261658"/>
    <lineage>
        <taxon>Eukaryota</taxon>
        <taxon>Amoebozoa</taxon>
        <taxon>Evosea</taxon>
        <taxon>Eumycetozoa</taxon>
        <taxon>Dictyostelia</taxon>
        <taxon>Acytosteliales</taxon>
        <taxon>Cavenderiaceae</taxon>
        <taxon>Cavenderia</taxon>
    </lineage>
</organism>
<dbReference type="Proteomes" id="UP000007797">
    <property type="component" value="Unassembled WGS sequence"/>
</dbReference>